<evidence type="ECO:0000256" key="7">
    <source>
        <dbReference type="PIRSR" id="PIRSR005586-2"/>
    </source>
</evidence>
<protein>
    <submittedName>
        <fullName evidence="10">Transcription factor S</fullName>
    </submittedName>
</protein>
<dbReference type="AlphaFoldDB" id="A0A7L9FIY4"/>
<accession>A0A7L9FIY4</accession>
<gene>
    <name evidence="10" type="ORF">IG193_03850</name>
</gene>
<feature type="domain" description="TFIIS-type" evidence="9">
    <location>
        <begin position="67"/>
        <end position="107"/>
    </location>
</feature>
<dbReference type="SMART" id="SM00661">
    <property type="entry name" value="RPOL9"/>
    <property type="match status" value="1"/>
</dbReference>
<dbReference type="PANTHER" id="PTHR11239">
    <property type="entry name" value="DNA-DIRECTED RNA POLYMERASE"/>
    <property type="match status" value="1"/>
</dbReference>
<feature type="binding site" evidence="6">
    <location>
        <position position="4"/>
    </location>
    <ligand>
        <name>Zn(2+)</name>
        <dbReference type="ChEBI" id="CHEBI:29105"/>
        <label>1</label>
    </ligand>
</feature>
<dbReference type="InterPro" id="IPR001222">
    <property type="entry name" value="Znf_TFIIS"/>
</dbReference>
<feature type="binding site" evidence="6">
    <location>
        <position position="99"/>
    </location>
    <ligand>
        <name>Zn(2+)</name>
        <dbReference type="ChEBI" id="CHEBI:29105"/>
        <label>2</label>
    </ligand>
</feature>
<keyword evidence="11" id="KW-1185">Reference proteome</keyword>
<dbReference type="GeneID" id="59149000"/>
<dbReference type="InParanoid" id="A0A7L9FIY4"/>
<dbReference type="SUPFAM" id="SSF57783">
    <property type="entry name" value="Zinc beta-ribbon"/>
    <property type="match status" value="2"/>
</dbReference>
<evidence type="ECO:0000256" key="5">
    <source>
        <dbReference type="PIRNR" id="PIRNR005586"/>
    </source>
</evidence>
<evidence type="ECO:0000313" key="11">
    <source>
        <dbReference type="Proteomes" id="UP000594121"/>
    </source>
</evidence>
<dbReference type="CDD" id="cd10511">
    <property type="entry name" value="Zn-ribbon_TFS"/>
    <property type="match status" value="1"/>
</dbReference>
<organism evidence="10 11">
    <name type="scientific">Infirmifilum lucidum</name>
    <dbReference type="NCBI Taxonomy" id="2776706"/>
    <lineage>
        <taxon>Archaea</taxon>
        <taxon>Thermoproteota</taxon>
        <taxon>Thermoprotei</taxon>
        <taxon>Thermofilales</taxon>
        <taxon>Thermofilaceae</taxon>
        <taxon>Infirmifilum</taxon>
    </lineage>
</organism>
<dbReference type="InterPro" id="IPR001529">
    <property type="entry name" value="Zn_ribbon_RPB9"/>
</dbReference>
<comment type="similarity">
    <text evidence="5 8">Belongs to the archaeal rpoM/eukaryotic RPA12/RPB9/RPC11 RNA polymerase family.</text>
</comment>
<evidence type="ECO:0000256" key="1">
    <source>
        <dbReference type="ARBA" id="ARBA00022723"/>
    </source>
</evidence>
<keyword evidence="1 6" id="KW-0479">Metal-binding</keyword>
<feature type="zinc finger region" description="C4-type" evidence="7">
    <location>
        <begin position="4"/>
        <end position="27"/>
    </location>
</feature>
<dbReference type="FunCoup" id="A0A7L9FIY4">
    <property type="interactions" value="59"/>
</dbReference>
<dbReference type="EMBL" id="CP062310">
    <property type="protein sequence ID" value="QOJ79601.1"/>
    <property type="molecule type" value="Genomic_DNA"/>
</dbReference>
<evidence type="ECO:0000259" key="9">
    <source>
        <dbReference type="PROSITE" id="PS51133"/>
    </source>
</evidence>
<keyword evidence="4" id="KW-0805">Transcription regulation</keyword>
<dbReference type="GO" id="GO:0006351">
    <property type="term" value="P:DNA-templated transcription"/>
    <property type="evidence" value="ECO:0007669"/>
    <property type="project" value="InterPro"/>
</dbReference>
<dbReference type="Pfam" id="PF01096">
    <property type="entry name" value="Zn_ribbon_TFIIS"/>
    <property type="match status" value="1"/>
</dbReference>
<evidence type="ECO:0000256" key="2">
    <source>
        <dbReference type="ARBA" id="ARBA00022771"/>
    </source>
</evidence>
<evidence type="ECO:0000256" key="4">
    <source>
        <dbReference type="ARBA" id="ARBA00023015"/>
    </source>
</evidence>
<feature type="binding site" evidence="6">
    <location>
        <position position="7"/>
    </location>
    <ligand>
        <name>Zn(2+)</name>
        <dbReference type="ChEBI" id="CHEBI:29105"/>
        <label>1</label>
    </ligand>
</feature>
<keyword evidence="3 6" id="KW-0862">Zinc</keyword>
<evidence type="ECO:0000313" key="10">
    <source>
        <dbReference type="EMBL" id="QOJ79601.1"/>
    </source>
</evidence>
<sequence>MEFCPKCGGVMVPERVDGRRVLKCRSCGYVKEADNPGSKYRVVERIERHPLDKVAVFDVDVATLPVVPFKCENCGNDRAYAYEVQTRAGDEPATRFYICTKCRKVYREYA</sequence>
<dbReference type="Pfam" id="PF02150">
    <property type="entry name" value="Zn_ribbon_RPB9"/>
    <property type="match status" value="1"/>
</dbReference>
<dbReference type="Gene3D" id="2.20.25.10">
    <property type="match status" value="1"/>
</dbReference>
<keyword evidence="2 7" id="KW-0863">Zinc-finger</keyword>
<reference evidence="10 11" key="1">
    <citation type="submission" date="2020-10" db="EMBL/GenBank/DDBJ databases">
        <title>Thermofilum lucidum 3507LT sp. nov. a novel member of Thermofilaceae family isolated from Chile hot spring, and proposal of description order Thermofilales.</title>
        <authorList>
            <person name="Zayulina K.S."/>
            <person name="Elcheninov A.G."/>
            <person name="Toshchakov S.V."/>
            <person name="Kublanov I.V."/>
        </authorList>
    </citation>
    <scope>NUCLEOTIDE SEQUENCE [LARGE SCALE GENOMIC DNA]</scope>
    <source>
        <strain evidence="10 11">3507LT</strain>
    </source>
</reference>
<feature type="binding site" evidence="6">
    <location>
        <position position="24"/>
    </location>
    <ligand>
        <name>Zn(2+)</name>
        <dbReference type="ChEBI" id="CHEBI:29105"/>
        <label>1</label>
    </ligand>
</feature>
<dbReference type="NCBIfam" id="TIGR01384">
    <property type="entry name" value="TFS_arch"/>
    <property type="match status" value="1"/>
</dbReference>
<feature type="binding site" evidence="6">
    <location>
        <position position="71"/>
    </location>
    <ligand>
        <name>Zn(2+)</name>
        <dbReference type="ChEBI" id="CHEBI:29105"/>
        <label>2</label>
    </ligand>
</feature>
<evidence type="ECO:0000256" key="8">
    <source>
        <dbReference type="RuleBase" id="RU003474"/>
    </source>
</evidence>
<feature type="binding site" evidence="6">
    <location>
        <position position="27"/>
    </location>
    <ligand>
        <name>Zn(2+)</name>
        <dbReference type="ChEBI" id="CHEBI:29105"/>
        <label>1</label>
    </ligand>
</feature>
<dbReference type="PANTHER" id="PTHR11239:SF12">
    <property type="entry name" value="DNA-DIRECTED RNA POLYMERASE III SUBUNIT RPC10"/>
    <property type="match status" value="1"/>
</dbReference>
<feature type="binding site" evidence="6">
    <location>
        <position position="74"/>
    </location>
    <ligand>
        <name>Zn(2+)</name>
        <dbReference type="ChEBI" id="CHEBI:29105"/>
        <label>2</label>
    </ligand>
</feature>
<proteinExistence type="inferred from homology"/>
<dbReference type="Proteomes" id="UP000594121">
    <property type="component" value="Chromosome"/>
</dbReference>
<dbReference type="KEGG" id="thel:IG193_03850"/>
<evidence type="ECO:0000256" key="6">
    <source>
        <dbReference type="PIRSR" id="PIRSR005586-1"/>
    </source>
</evidence>
<name>A0A7L9FIY4_9CREN</name>
<dbReference type="InterPro" id="IPR006288">
    <property type="entry name" value="TFS"/>
</dbReference>
<feature type="binding site" evidence="6">
    <location>
        <position position="102"/>
    </location>
    <ligand>
        <name>Zn(2+)</name>
        <dbReference type="ChEBI" id="CHEBI:29105"/>
        <label>2</label>
    </ligand>
</feature>
<keyword evidence="5 8" id="KW-0804">Transcription</keyword>
<evidence type="ECO:0000256" key="3">
    <source>
        <dbReference type="ARBA" id="ARBA00022833"/>
    </source>
</evidence>
<dbReference type="SMART" id="SM00440">
    <property type="entry name" value="ZnF_C2C2"/>
    <property type="match status" value="1"/>
</dbReference>
<dbReference type="GO" id="GO:0003676">
    <property type="term" value="F:nucleic acid binding"/>
    <property type="evidence" value="ECO:0007669"/>
    <property type="project" value="InterPro"/>
</dbReference>
<dbReference type="InterPro" id="IPR012164">
    <property type="entry name" value="Rpa12/Rpb9/Rpc10/TFS"/>
</dbReference>
<dbReference type="PROSITE" id="PS51133">
    <property type="entry name" value="ZF_TFIIS_2"/>
    <property type="match status" value="1"/>
</dbReference>
<dbReference type="GO" id="GO:0006355">
    <property type="term" value="P:regulation of DNA-templated transcription"/>
    <property type="evidence" value="ECO:0007669"/>
    <property type="project" value="InterPro"/>
</dbReference>
<dbReference type="PIRSF" id="PIRSF005586">
    <property type="entry name" value="RNApol_RpoM"/>
    <property type="match status" value="1"/>
</dbReference>
<dbReference type="GO" id="GO:0008270">
    <property type="term" value="F:zinc ion binding"/>
    <property type="evidence" value="ECO:0007669"/>
    <property type="project" value="UniProtKB-KW"/>
</dbReference>
<dbReference type="RefSeq" id="WP_192819573.1">
    <property type="nucleotide sequence ID" value="NZ_CP062310.1"/>
</dbReference>
<dbReference type="GO" id="GO:0003899">
    <property type="term" value="F:DNA-directed RNA polymerase activity"/>
    <property type="evidence" value="ECO:0007669"/>
    <property type="project" value="InterPro"/>
</dbReference>